<dbReference type="PANTHER" id="PTHR20992">
    <property type="entry name" value="AT15442P-RELATED"/>
    <property type="match status" value="1"/>
</dbReference>
<dbReference type="AlphaFoldDB" id="A0ABD3W6C3"/>
<gene>
    <name evidence="3" type="ORF">ACJMK2_041811</name>
</gene>
<feature type="transmembrane region" description="Helical" evidence="2">
    <location>
        <begin position="317"/>
        <end position="336"/>
    </location>
</feature>
<feature type="transmembrane region" description="Helical" evidence="2">
    <location>
        <begin position="357"/>
        <end position="381"/>
    </location>
</feature>
<evidence type="ECO:0000256" key="2">
    <source>
        <dbReference type="SAM" id="Phobius"/>
    </source>
</evidence>
<feature type="compositionally biased region" description="Acidic residues" evidence="1">
    <location>
        <begin position="153"/>
        <end position="164"/>
    </location>
</feature>
<dbReference type="InterPro" id="IPR005240">
    <property type="entry name" value="DUF389"/>
</dbReference>
<dbReference type="Pfam" id="PF04087">
    <property type="entry name" value="DUF389"/>
    <property type="match status" value="1"/>
</dbReference>
<feature type="transmembrane region" description="Helical" evidence="2">
    <location>
        <begin position="486"/>
        <end position="512"/>
    </location>
</feature>
<comment type="caution">
    <text evidence="3">The sequence shown here is derived from an EMBL/GenBank/DDBJ whole genome shotgun (WGS) entry which is preliminary data.</text>
</comment>
<feature type="compositionally biased region" description="Basic and acidic residues" evidence="1">
    <location>
        <begin position="105"/>
        <end position="131"/>
    </location>
</feature>
<proteinExistence type="predicted"/>
<reference evidence="3 4" key="1">
    <citation type="submission" date="2024-11" db="EMBL/GenBank/DDBJ databases">
        <title>Chromosome-level genome assembly of the freshwater bivalve Anodonta woodiana.</title>
        <authorList>
            <person name="Chen X."/>
        </authorList>
    </citation>
    <scope>NUCLEOTIDE SEQUENCE [LARGE SCALE GENOMIC DNA]</scope>
    <source>
        <strain evidence="3">MN2024</strain>
        <tissue evidence="3">Gills</tissue>
    </source>
</reference>
<feature type="compositionally biased region" description="Polar residues" evidence="1">
    <location>
        <begin position="132"/>
        <end position="142"/>
    </location>
</feature>
<keyword evidence="2" id="KW-1133">Transmembrane helix</keyword>
<organism evidence="3 4">
    <name type="scientific">Sinanodonta woodiana</name>
    <name type="common">Chinese pond mussel</name>
    <name type="synonym">Anodonta woodiana</name>
    <dbReference type="NCBI Taxonomy" id="1069815"/>
    <lineage>
        <taxon>Eukaryota</taxon>
        <taxon>Metazoa</taxon>
        <taxon>Spiralia</taxon>
        <taxon>Lophotrochozoa</taxon>
        <taxon>Mollusca</taxon>
        <taxon>Bivalvia</taxon>
        <taxon>Autobranchia</taxon>
        <taxon>Heteroconchia</taxon>
        <taxon>Palaeoheterodonta</taxon>
        <taxon>Unionida</taxon>
        <taxon>Unionoidea</taxon>
        <taxon>Unionidae</taxon>
        <taxon>Unioninae</taxon>
        <taxon>Sinanodonta</taxon>
    </lineage>
</organism>
<keyword evidence="4" id="KW-1185">Reference proteome</keyword>
<sequence length="736" mass="80831">MASVFVVLLRAEEDEGKKEEEEIDGSNKTTNSLSSRGDEKLAKTASSKSFHSLVKDSCISNDSGTEECPDEPADIDERSVIKHKDGVKEFDTPEDNDDVISPVKPQDHSGEKRLSKEPKLTTTSDVKRETSALKTVESTQQINKKERKGSIAVEEEENEDKHDEEDMTIFMKREPISQQICIMLKDFGVKNACVQKSFDNKFIMVTFVADNGVVEAIILKLKSLGIGSTAGTSLSVLPTSIHIKEEEEEEAEDVDFGSDYSNEKESSFKKSIKSRLVVHQVVSSVRANAEFTFDYLLLIVLASMIAAMGLVENSSVALVASMLISPLMGPILASTFGQVIKNNDLRNLGIRSELAGLLICLCMGFLFGLVSGGVGLHGAIWGSTDQWPTSEMQSRGMLRSLWVGVLIAIPSGAGVAISVLGGNAGSLIGVAISASLLPPAVNAGMLWAFSILAAAVPFPISNTTTCLPFVNNAYEPIYSCNMSYEAALLGLVSLCLTILNIICILIMGVVVLKIKEVAPHTADTETTNAFWKEDIMVAREYYATRKGVTSTNLGQQFLNEWKRTEQEQVASHQSNPLANEMQDPVRTLHFYKMMKDMEESPSVKRMLSELHAATPQPITSGLKEDFRRAQRKLDEQIEQQESHTDPGHHKNLKLLRKARSVYVEDSNLSFLESPKTSDILHSGNGAAQSPVVVSLNLEDSKLFHRRRKNKKTHFQVTKVNESSQSTASPLLDNTKL</sequence>
<feature type="region of interest" description="Disordered" evidence="1">
    <location>
        <begin position="708"/>
        <end position="736"/>
    </location>
</feature>
<keyword evidence="2" id="KW-0812">Transmembrane</keyword>
<feature type="compositionally biased region" description="Basic and acidic residues" evidence="1">
    <location>
        <begin position="75"/>
        <end position="91"/>
    </location>
</feature>
<dbReference type="PANTHER" id="PTHR20992:SF9">
    <property type="entry name" value="AT15442P-RELATED"/>
    <property type="match status" value="1"/>
</dbReference>
<evidence type="ECO:0000313" key="4">
    <source>
        <dbReference type="Proteomes" id="UP001634394"/>
    </source>
</evidence>
<protein>
    <submittedName>
        <fullName evidence="3">Uncharacterized protein</fullName>
    </submittedName>
</protein>
<feature type="region of interest" description="Disordered" evidence="1">
    <location>
        <begin position="12"/>
        <end position="164"/>
    </location>
</feature>
<feature type="transmembrane region" description="Helical" evidence="2">
    <location>
        <begin position="293"/>
        <end position="311"/>
    </location>
</feature>
<evidence type="ECO:0000313" key="3">
    <source>
        <dbReference type="EMBL" id="KAL3869085.1"/>
    </source>
</evidence>
<keyword evidence="2" id="KW-0472">Membrane</keyword>
<name>A0ABD3W6C3_SINWO</name>
<feature type="compositionally biased region" description="Acidic residues" evidence="1">
    <location>
        <begin position="64"/>
        <end position="74"/>
    </location>
</feature>
<dbReference type="EMBL" id="JBJQND010000008">
    <property type="protein sequence ID" value="KAL3869085.1"/>
    <property type="molecule type" value="Genomic_DNA"/>
</dbReference>
<feature type="transmembrane region" description="Helical" evidence="2">
    <location>
        <begin position="401"/>
        <end position="420"/>
    </location>
</feature>
<evidence type="ECO:0000256" key="1">
    <source>
        <dbReference type="SAM" id="MobiDB-lite"/>
    </source>
</evidence>
<dbReference type="Proteomes" id="UP001634394">
    <property type="component" value="Unassembled WGS sequence"/>
</dbReference>
<feature type="compositionally biased region" description="Polar residues" evidence="1">
    <location>
        <begin position="714"/>
        <end position="728"/>
    </location>
</feature>
<feature type="compositionally biased region" description="Polar residues" evidence="1">
    <location>
        <begin position="26"/>
        <end position="35"/>
    </location>
</feature>
<accession>A0ABD3W6C3</accession>